<dbReference type="AlphaFoldDB" id="A0A0S4J782"/>
<dbReference type="EMBL" id="CYKH01000977">
    <property type="protein sequence ID" value="CUG74847.1"/>
    <property type="molecule type" value="Genomic_DNA"/>
</dbReference>
<evidence type="ECO:0000256" key="1">
    <source>
        <dbReference type="SAM" id="MobiDB-lite"/>
    </source>
</evidence>
<gene>
    <name evidence="2" type="ORF">BSAL_84545</name>
</gene>
<keyword evidence="3" id="KW-1185">Reference proteome</keyword>
<proteinExistence type="predicted"/>
<reference evidence="3" key="1">
    <citation type="submission" date="2015-09" db="EMBL/GenBank/DDBJ databases">
        <authorList>
            <consortium name="Pathogen Informatics"/>
        </authorList>
    </citation>
    <scope>NUCLEOTIDE SEQUENCE [LARGE SCALE GENOMIC DNA]</scope>
    <source>
        <strain evidence="3">Lake Konstanz</strain>
    </source>
</reference>
<feature type="region of interest" description="Disordered" evidence="1">
    <location>
        <begin position="291"/>
        <end position="313"/>
    </location>
</feature>
<protein>
    <submittedName>
        <fullName evidence="2">Uncharacterized protein</fullName>
    </submittedName>
</protein>
<evidence type="ECO:0000313" key="2">
    <source>
        <dbReference type="EMBL" id="CUG74847.1"/>
    </source>
</evidence>
<name>A0A0S4J782_BODSA</name>
<evidence type="ECO:0000313" key="3">
    <source>
        <dbReference type="Proteomes" id="UP000051952"/>
    </source>
</evidence>
<dbReference type="VEuPathDB" id="TriTrypDB:BSAL_84545"/>
<dbReference type="Proteomes" id="UP000051952">
    <property type="component" value="Unassembled WGS sequence"/>
</dbReference>
<accession>A0A0S4J782</accession>
<sequence>MIPTTSSTTNLLGAKSFSTTTFRHGYSGLLNEDALSDVGTTTGLQHGNALRLHGDAALYGKSDARDDEGIHLQRVEFPIIPYYGVLRGFVLEVPQQQQQQGSLLFRRLFPLLEQWSRQGGGQSWRFGATWGDRLQSSSATQIRLLADDAAQHQQQPLHPTAVLPPSSSTTGSRRSVSGATQHTKIWYGEYVEALSDAMHQFFSFGKDAQQCFTHAATNAASATAAPPPPTLYVELRRHSRWRDVSVMLCYEGGVANMYVATSHRTTQRFITQRAEEVDVAVEWINGATLVSSGAASPQPQPSDTKEVVVGRRRPRERVDPCRVLAEIVLNLDLLTTLTSTTNPTSVGPAPPMPSPQLPVSSEVAITTSFPFLHGAWQCHRVRPQDVSGDRRSSSALSTHYFVSTSCADGAMEVPLLNGQGAGEVGGVEAHHLCGMLVSAKCVSCFTRGAPLLGPSLQTLIAVLIDVAKLDAFTLRFQPWQQFRAAASSASAKRENTAIGIGLSVVGRDNALRRSGGPGGTSAVVVLTTQAQSGEPSNGLCYSRLSTTSWLQEAERAVVAANAAGGSASENDEDDAGGDDDLYEDVEAEFYPLMIQYKRDTLLNGSDSAFGGGGVATTTTGRWGASFLIENAITLMFGGDV</sequence>
<feature type="region of interest" description="Disordered" evidence="1">
    <location>
        <begin position="154"/>
        <end position="177"/>
    </location>
</feature>
<organism evidence="2 3">
    <name type="scientific">Bodo saltans</name>
    <name type="common">Flagellated protozoan</name>
    <dbReference type="NCBI Taxonomy" id="75058"/>
    <lineage>
        <taxon>Eukaryota</taxon>
        <taxon>Discoba</taxon>
        <taxon>Euglenozoa</taxon>
        <taxon>Kinetoplastea</taxon>
        <taxon>Metakinetoplastina</taxon>
        <taxon>Eubodonida</taxon>
        <taxon>Bodonidae</taxon>
        <taxon>Bodo</taxon>
    </lineage>
</organism>